<protein>
    <recommendedName>
        <fullName evidence="3">Sporulation protein YtxC</fullName>
    </recommendedName>
</protein>
<dbReference type="KEGG" id="axl:AXY_09470"/>
<proteinExistence type="predicted"/>
<dbReference type="STRING" id="698758.AXY_09470"/>
<keyword evidence="2" id="KW-1185">Reference proteome</keyword>
<gene>
    <name evidence="1" type="ordered locus">AXY_09470</name>
</gene>
<dbReference type="Pfam" id="PF08812">
    <property type="entry name" value="YtxC"/>
    <property type="match status" value="1"/>
</dbReference>
<evidence type="ECO:0000313" key="2">
    <source>
        <dbReference type="Proteomes" id="UP000006294"/>
    </source>
</evidence>
<organism evidence="1 2">
    <name type="scientific">Amphibacillus xylanus (strain ATCC 51415 / DSM 6626 / JCM 7361 / LMG 17667 / NBRC 15112 / Ep01)</name>
    <dbReference type="NCBI Taxonomy" id="698758"/>
    <lineage>
        <taxon>Bacteria</taxon>
        <taxon>Bacillati</taxon>
        <taxon>Bacillota</taxon>
        <taxon>Bacilli</taxon>
        <taxon>Bacillales</taxon>
        <taxon>Bacillaceae</taxon>
        <taxon>Amphibacillus</taxon>
    </lineage>
</organism>
<sequence length="266" mass="32252">MVKIKFDHELDLTMFKDKLIKEQRMWRVLDDQKLEILDQDHDKTSQMLTQMFYSVDLKPMLIEILINQYFYYDFDEMNAILSFAAQMLLTDQYRDVTFLSDLRATMQQYFTVDPDQSFFYYDKQKHIFFEQAGWLLEEVVARSIDEKKQEERYQVFLESLREYVRARDKGPLCFVKWRNGEGDIYHENGHYYTKEELNRKVLETPIHIYQFAQNEQKLSPFLALNPRQILVYPDNETDPVLISLQNIFDERLVMIHNHTFPFENQT</sequence>
<evidence type="ECO:0000313" key="1">
    <source>
        <dbReference type="EMBL" id="BAM47079.1"/>
    </source>
</evidence>
<dbReference type="InterPro" id="IPR014199">
    <property type="entry name" value="Spore_YtxC"/>
</dbReference>
<dbReference type="eggNOG" id="ENOG5031S9P">
    <property type="taxonomic scope" value="Bacteria"/>
</dbReference>
<dbReference type="EMBL" id="AP012050">
    <property type="protein sequence ID" value="BAM47079.1"/>
    <property type="molecule type" value="Genomic_DNA"/>
</dbReference>
<evidence type="ECO:0008006" key="3">
    <source>
        <dbReference type="Google" id="ProtNLM"/>
    </source>
</evidence>
<dbReference type="RefSeq" id="WP_015009684.1">
    <property type="nucleotide sequence ID" value="NC_018704.1"/>
</dbReference>
<accession>K0IXF2</accession>
<dbReference type="Proteomes" id="UP000006294">
    <property type="component" value="Chromosome"/>
</dbReference>
<name>K0IXF2_AMPXN</name>
<reference evidence="1 2" key="1">
    <citation type="submission" date="2011-01" db="EMBL/GenBank/DDBJ databases">
        <title>Whole genome sequence of Amphibacillus xylinus NBRC 15112.</title>
        <authorList>
            <person name="Nakazawa H."/>
            <person name="Katano Y."/>
            <person name="Nakamura S."/>
            <person name="Sasagawa M."/>
            <person name="Fukada J."/>
            <person name="Arai T."/>
            <person name="Sasakura N."/>
            <person name="Mochizuki D."/>
            <person name="Hosoyama A."/>
            <person name="Harada K."/>
            <person name="Horikawa H."/>
            <person name="Kato Y."/>
            <person name="Harada T."/>
            <person name="Sasaki K."/>
            <person name="Sekiguchi M."/>
            <person name="Hodoyama M."/>
            <person name="Nishiko R."/>
            <person name="Narita H."/>
            <person name="Hanamaki A."/>
            <person name="Hata C."/>
            <person name="Konno Y."/>
            <person name="Niimura Y."/>
            <person name="Yamazaki S."/>
            <person name="Fujita N."/>
        </authorList>
    </citation>
    <scope>NUCLEOTIDE SEQUENCE [LARGE SCALE GENOMIC DNA]</scope>
    <source>
        <strain evidence="2">ATCC 51415 / DSM 6626 / JCM 7361 / LMG 17667 / NBRC 15112 / Ep01</strain>
    </source>
</reference>
<dbReference type="AlphaFoldDB" id="K0IXF2"/>
<dbReference type="HOGENOM" id="CLU_1044428_0_0_9"/>
<dbReference type="OrthoDB" id="2986513at2"/>